<name>A0A415G3G4_9FIRM</name>
<reference evidence="1 2" key="1">
    <citation type="submission" date="2018-08" db="EMBL/GenBank/DDBJ databases">
        <title>A genome reference for cultivated species of the human gut microbiota.</title>
        <authorList>
            <person name="Zou Y."/>
            <person name="Xue W."/>
            <person name="Luo G."/>
        </authorList>
    </citation>
    <scope>NUCLEOTIDE SEQUENCE [LARGE SCALE GENOMIC DNA]</scope>
    <source>
        <strain evidence="1 2">AF45-14BH</strain>
    </source>
</reference>
<gene>
    <name evidence="1" type="ORF">DW068_15450</name>
</gene>
<comment type="caution">
    <text evidence="1">The sequence shown here is derived from an EMBL/GenBank/DDBJ whole genome shotgun (WGS) entry which is preliminary data.</text>
</comment>
<dbReference type="AlphaFoldDB" id="A0A415G3G4"/>
<proteinExistence type="predicted"/>
<dbReference type="RefSeq" id="WP_118315241.1">
    <property type="nucleotide sequence ID" value="NZ_QRNJ01000088.1"/>
</dbReference>
<sequence>MSSINKNSSTPLGCGMNCKINVTSVVSGANSISADISLNPTGRNIGIQLRIKDTGCGLK</sequence>
<evidence type="ECO:0000313" key="2">
    <source>
        <dbReference type="Proteomes" id="UP000283497"/>
    </source>
</evidence>
<protein>
    <submittedName>
        <fullName evidence="1">Uncharacterized protein</fullName>
    </submittedName>
</protein>
<accession>A0A415G3G4</accession>
<dbReference type="EMBL" id="QRNJ01000088">
    <property type="protein sequence ID" value="RHK33598.1"/>
    <property type="molecule type" value="Genomic_DNA"/>
</dbReference>
<organism evidence="1 2">
    <name type="scientific">Anaerobutyricum hallii</name>
    <dbReference type="NCBI Taxonomy" id="39488"/>
    <lineage>
        <taxon>Bacteria</taxon>
        <taxon>Bacillati</taxon>
        <taxon>Bacillota</taxon>
        <taxon>Clostridia</taxon>
        <taxon>Lachnospirales</taxon>
        <taxon>Lachnospiraceae</taxon>
        <taxon>Anaerobutyricum</taxon>
    </lineage>
</organism>
<dbReference type="Proteomes" id="UP000283497">
    <property type="component" value="Unassembled WGS sequence"/>
</dbReference>
<evidence type="ECO:0000313" key="1">
    <source>
        <dbReference type="EMBL" id="RHK33598.1"/>
    </source>
</evidence>